<dbReference type="Gene3D" id="3.40.50.720">
    <property type="entry name" value="NAD(P)-binding Rossmann-like Domain"/>
    <property type="match status" value="1"/>
</dbReference>
<accession>A0ABR8MM11</accession>
<organism evidence="3 4">
    <name type="scientific">Nocardioides hwasunensis</name>
    <dbReference type="NCBI Taxonomy" id="397258"/>
    <lineage>
        <taxon>Bacteria</taxon>
        <taxon>Bacillati</taxon>
        <taxon>Actinomycetota</taxon>
        <taxon>Actinomycetes</taxon>
        <taxon>Propionibacteriales</taxon>
        <taxon>Nocardioidaceae</taxon>
        <taxon>Nocardioides</taxon>
    </lineage>
</organism>
<comment type="caution">
    <text evidence="3">The sequence shown here is derived from an EMBL/GenBank/DDBJ whole genome shotgun (WGS) entry which is preliminary data.</text>
</comment>
<protein>
    <submittedName>
        <fullName evidence="3">SDR family oxidoreductase</fullName>
    </submittedName>
</protein>
<dbReference type="CDD" id="cd05233">
    <property type="entry name" value="SDR_c"/>
    <property type="match status" value="1"/>
</dbReference>
<evidence type="ECO:0000313" key="4">
    <source>
        <dbReference type="Proteomes" id="UP000649289"/>
    </source>
</evidence>
<reference evidence="3 4" key="1">
    <citation type="submission" date="2020-09" db="EMBL/GenBank/DDBJ databases">
        <title>novel species in genus Nocardioides.</title>
        <authorList>
            <person name="Zhang G."/>
        </authorList>
    </citation>
    <scope>NUCLEOTIDE SEQUENCE [LARGE SCALE GENOMIC DNA]</scope>
    <source>
        <strain evidence="3 4">19197</strain>
    </source>
</reference>
<dbReference type="RefSeq" id="WP_191201386.1">
    <property type="nucleotide sequence ID" value="NZ_BAAAPA010000001.1"/>
</dbReference>
<dbReference type="PRINTS" id="PR00081">
    <property type="entry name" value="GDHRDH"/>
</dbReference>
<dbReference type="InterPro" id="IPR036291">
    <property type="entry name" value="NAD(P)-bd_dom_sf"/>
</dbReference>
<dbReference type="Proteomes" id="UP000649289">
    <property type="component" value="Unassembled WGS sequence"/>
</dbReference>
<evidence type="ECO:0000313" key="3">
    <source>
        <dbReference type="EMBL" id="MBD3917060.1"/>
    </source>
</evidence>
<dbReference type="InterPro" id="IPR020904">
    <property type="entry name" value="Sc_DH/Rdtase_CS"/>
</dbReference>
<proteinExistence type="inferred from homology"/>
<evidence type="ECO:0000256" key="2">
    <source>
        <dbReference type="ARBA" id="ARBA00023002"/>
    </source>
</evidence>
<dbReference type="PROSITE" id="PS00061">
    <property type="entry name" value="ADH_SHORT"/>
    <property type="match status" value="1"/>
</dbReference>
<sequence>MAVTQGAAPAGRLAGDVVVVTGAARGLGAAIARAAAEAGAHVLLGDLDGPRADAVAATLVAAGHSARGTTLDVTSQQSVEASLQTVLEWQGRVTGLVNNAGRLIEADVVSLTEEQWDAVLDVNLKGAWRTTRAYVPAMIETGGGSIVNISSLEGLFARPAHVAYAVSKAGLLNLTRATAVDFGRSGIRCNAICPGSIETEMLTQHLEATGDADAAASDLIGRNRTGRLGRPEEVGATALFLLSGEAGFMNGSHVVVDGARGATT</sequence>
<dbReference type="InterPro" id="IPR051122">
    <property type="entry name" value="SDR_DHRS6-like"/>
</dbReference>
<dbReference type="PANTHER" id="PTHR43477:SF1">
    <property type="entry name" value="DIHYDROANTICAPSIN 7-DEHYDROGENASE"/>
    <property type="match status" value="1"/>
</dbReference>
<name>A0ABR8MM11_9ACTN</name>
<dbReference type="PRINTS" id="PR00080">
    <property type="entry name" value="SDRFAMILY"/>
</dbReference>
<comment type="similarity">
    <text evidence="1">Belongs to the short-chain dehydrogenases/reductases (SDR) family.</text>
</comment>
<dbReference type="PANTHER" id="PTHR43477">
    <property type="entry name" value="DIHYDROANTICAPSIN 7-DEHYDROGENASE"/>
    <property type="match status" value="1"/>
</dbReference>
<dbReference type="InterPro" id="IPR002347">
    <property type="entry name" value="SDR_fam"/>
</dbReference>
<dbReference type="EMBL" id="JACXYY010000010">
    <property type="protein sequence ID" value="MBD3917060.1"/>
    <property type="molecule type" value="Genomic_DNA"/>
</dbReference>
<keyword evidence="4" id="KW-1185">Reference proteome</keyword>
<dbReference type="SUPFAM" id="SSF51735">
    <property type="entry name" value="NAD(P)-binding Rossmann-fold domains"/>
    <property type="match status" value="1"/>
</dbReference>
<keyword evidence="2" id="KW-0560">Oxidoreductase</keyword>
<gene>
    <name evidence="3" type="ORF">IEZ25_20770</name>
</gene>
<dbReference type="Pfam" id="PF13561">
    <property type="entry name" value="adh_short_C2"/>
    <property type="match status" value="1"/>
</dbReference>
<evidence type="ECO:0000256" key="1">
    <source>
        <dbReference type="ARBA" id="ARBA00006484"/>
    </source>
</evidence>